<keyword evidence="2" id="KW-0677">Repeat</keyword>
<evidence type="ECO:0000313" key="8">
    <source>
        <dbReference type="Proteomes" id="UP000306102"/>
    </source>
</evidence>
<organism evidence="7 8">
    <name type="scientific">Camellia sinensis var. sinensis</name>
    <name type="common">China tea</name>
    <dbReference type="NCBI Taxonomy" id="542762"/>
    <lineage>
        <taxon>Eukaryota</taxon>
        <taxon>Viridiplantae</taxon>
        <taxon>Streptophyta</taxon>
        <taxon>Embryophyta</taxon>
        <taxon>Tracheophyta</taxon>
        <taxon>Spermatophyta</taxon>
        <taxon>Magnoliopsida</taxon>
        <taxon>eudicotyledons</taxon>
        <taxon>Gunneridae</taxon>
        <taxon>Pentapetalae</taxon>
        <taxon>asterids</taxon>
        <taxon>Ericales</taxon>
        <taxon>Theaceae</taxon>
        <taxon>Camellia</taxon>
    </lineage>
</organism>
<dbReference type="CDD" id="cd02892">
    <property type="entry name" value="SQCY_1"/>
    <property type="match status" value="1"/>
</dbReference>
<keyword evidence="3" id="KW-0413">Isomerase</keyword>
<evidence type="ECO:0000256" key="3">
    <source>
        <dbReference type="ARBA" id="ARBA00023235"/>
    </source>
</evidence>
<evidence type="ECO:0000256" key="4">
    <source>
        <dbReference type="SAM" id="SignalP"/>
    </source>
</evidence>
<dbReference type="InterPro" id="IPR032696">
    <property type="entry name" value="SQ_cyclase_C"/>
</dbReference>
<dbReference type="InterPro" id="IPR032697">
    <property type="entry name" value="SQ_cyclase_N"/>
</dbReference>
<proteinExistence type="inferred from homology"/>
<dbReference type="Proteomes" id="UP000306102">
    <property type="component" value="Unassembled WGS sequence"/>
</dbReference>
<dbReference type="AlphaFoldDB" id="A0A4S4D0I2"/>
<feature type="domain" description="Squalene cyclase N-terminal" evidence="6">
    <location>
        <begin position="188"/>
        <end position="450"/>
    </location>
</feature>
<gene>
    <name evidence="7" type="ORF">TEA_022488</name>
</gene>
<dbReference type="SFLD" id="SFLDG01016">
    <property type="entry name" value="Prenyltransferase_Like_2"/>
    <property type="match status" value="1"/>
</dbReference>
<evidence type="ECO:0008006" key="9">
    <source>
        <dbReference type="Google" id="ProtNLM"/>
    </source>
</evidence>
<evidence type="ECO:0000313" key="7">
    <source>
        <dbReference type="EMBL" id="THF95689.1"/>
    </source>
</evidence>
<accession>A0A4S4D0I2</accession>
<dbReference type="PANTHER" id="PTHR11764:SF58">
    <property type="entry name" value="BETA-AMYRIN SYNTHASE-RELATED"/>
    <property type="match status" value="1"/>
</dbReference>
<dbReference type="Pfam" id="PF13243">
    <property type="entry name" value="SQHop_cyclase_C"/>
    <property type="match status" value="1"/>
</dbReference>
<dbReference type="FunFam" id="1.50.10.20:FF:000002">
    <property type="entry name" value="Terpene cyclase/mutase family member"/>
    <property type="match status" value="1"/>
</dbReference>
<dbReference type="NCBIfam" id="TIGR01787">
    <property type="entry name" value="squalene_cyclas"/>
    <property type="match status" value="1"/>
</dbReference>
<dbReference type="GO" id="GO:0031559">
    <property type="term" value="F:oxidosqualene cyclase activity"/>
    <property type="evidence" value="ECO:0007669"/>
    <property type="project" value="UniProtKB-ARBA"/>
</dbReference>
<feature type="signal peptide" evidence="4">
    <location>
        <begin position="1"/>
        <end position="18"/>
    </location>
</feature>
<dbReference type="STRING" id="542762.A0A4S4D0I2"/>
<sequence length="1023" mass="116822">MIPPTLFILIIHGGSVYCERPSVVNVGAIFSFDSVIGRVAKATMEAAASAINADPRILSGTELKLIMEVQIAAYSWGLLKVVGRRMWRLKVATGGGPYEPYLYSTNNFVGRQIWEFDPNYGTPEERAEVEKARESFTLNRSRVKPSGDVLLRLQMLKENNFEQTIPPVKVGEDEDVTYEAANITLKRALRFFSAMQTKDGHWAAENAGPLFFVPPLGIWTKHFHQNTKRRFFDMYTTTKYKKYMIKSLCMNVSNEDGGWGFHIEGHSIMFCTVLSYICMRILGDGPFGGRNNAVERGRKWIHDHGGVVAIPSWGKTWLSIFGLFDWSGCIPMPPEFWILPSYLPMHPAKMWCYCRMTYMPMSYLYGKRFVGPITDLVKQLRKELHSQPYGEVNWKKYRHVCAKEDLYHQRPLIQDLMWDSLYITTEPLLTRWPFNKLREKALAKTMEHIHYEDEISRYITIGCVEKVLCMLCCWVEDPNGDYYKKHLARIPDYIWVAEDGIKMQSFGSQQWDTGFSVQAILACNMLEETGEVLRKGHDFIKKSQDNPSGDFKKMFRHISKGSWTFSDQDHGWQVSDCTAEGFKCCLLLSQLPPEIVGEKHETERLYDAVNVILSLQSKTGGLAAWEPVKAGSWLELLNPTEFFADIVIEHEYVECTAASIQAFVLFMKLYPGHRKKEIEVFIKNAVRFLEDIQMPDGSWYGNWGVCFTYGTWFALGGLAAAGKTYNNCVAIRKGVEFLLSSQRDNGGWGESYLSSPLKKYVPLEENRANLVHTSWAMMGLIHSGQAERDPRPLHRAAKLLINSQMENGDFPQERFFQNGKPLEFHVEGAFEMLRSCELHGELITLGYQLELKFKAELLKSFTSKKFKAELHESSSSLSTITGGDSSRVVLLCELRPSNLKFTLRATKQQEDRGQICEAYSPIKCIVKKRTSTHCTHSVIGDNYSTPALAKTEHSRAWSTDTEAVSACGDDYSLDACQDALLELGNIPLVQYIRALTLLKDKEWRRFFIRTPAHMRLVMILAWQ</sequence>
<protein>
    <recommendedName>
        <fullName evidence="9">Terpene cyclase/mutase family member</fullName>
    </recommendedName>
</protein>
<dbReference type="FunFam" id="1.50.10.20:FF:000015">
    <property type="entry name" value="Terpene cyclase/mutase family member"/>
    <property type="match status" value="1"/>
</dbReference>
<dbReference type="PROSITE" id="PS01074">
    <property type="entry name" value="TERPENE_SYNTHASES"/>
    <property type="match status" value="1"/>
</dbReference>
<comment type="caution">
    <text evidence="7">The sequence shown here is derived from an EMBL/GenBank/DDBJ whole genome shotgun (WGS) entry which is preliminary data.</text>
</comment>
<feature type="domain" description="Squalene cyclase C-terminal" evidence="5">
    <location>
        <begin position="510"/>
        <end position="827"/>
    </location>
</feature>
<keyword evidence="8" id="KW-1185">Reference proteome</keyword>
<evidence type="ECO:0000256" key="1">
    <source>
        <dbReference type="ARBA" id="ARBA00009755"/>
    </source>
</evidence>
<evidence type="ECO:0000259" key="5">
    <source>
        <dbReference type="Pfam" id="PF13243"/>
    </source>
</evidence>
<dbReference type="Pfam" id="PF13249">
    <property type="entry name" value="SQHop_cyclase_N"/>
    <property type="match status" value="1"/>
</dbReference>
<name>A0A4S4D0I2_CAMSN</name>
<dbReference type="GO" id="GO:0016104">
    <property type="term" value="P:triterpenoid biosynthetic process"/>
    <property type="evidence" value="ECO:0007669"/>
    <property type="project" value="InterPro"/>
</dbReference>
<dbReference type="InterPro" id="IPR008930">
    <property type="entry name" value="Terpenoid_cyclase/PrenylTrfase"/>
</dbReference>
<reference evidence="7 8" key="1">
    <citation type="journal article" date="2018" name="Proc. Natl. Acad. Sci. U.S.A.">
        <title>Draft genome sequence of Camellia sinensis var. sinensis provides insights into the evolution of the tea genome and tea quality.</title>
        <authorList>
            <person name="Wei C."/>
            <person name="Yang H."/>
            <person name="Wang S."/>
            <person name="Zhao J."/>
            <person name="Liu C."/>
            <person name="Gao L."/>
            <person name="Xia E."/>
            <person name="Lu Y."/>
            <person name="Tai Y."/>
            <person name="She G."/>
            <person name="Sun J."/>
            <person name="Cao H."/>
            <person name="Tong W."/>
            <person name="Gao Q."/>
            <person name="Li Y."/>
            <person name="Deng W."/>
            <person name="Jiang X."/>
            <person name="Wang W."/>
            <person name="Chen Q."/>
            <person name="Zhang S."/>
            <person name="Li H."/>
            <person name="Wu J."/>
            <person name="Wang P."/>
            <person name="Li P."/>
            <person name="Shi C."/>
            <person name="Zheng F."/>
            <person name="Jian J."/>
            <person name="Huang B."/>
            <person name="Shan D."/>
            <person name="Shi M."/>
            <person name="Fang C."/>
            <person name="Yue Y."/>
            <person name="Li F."/>
            <person name="Li D."/>
            <person name="Wei S."/>
            <person name="Han B."/>
            <person name="Jiang C."/>
            <person name="Yin Y."/>
            <person name="Xia T."/>
            <person name="Zhang Z."/>
            <person name="Bennetzen J.L."/>
            <person name="Zhao S."/>
            <person name="Wan X."/>
        </authorList>
    </citation>
    <scope>NUCLEOTIDE SEQUENCE [LARGE SCALE GENOMIC DNA]</scope>
    <source>
        <strain evidence="8">cv. Shuchazao</strain>
        <tissue evidence="7">Leaf</tissue>
    </source>
</reference>
<dbReference type="InterPro" id="IPR002365">
    <property type="entry name" value="Terpene_synthase_CS"/>
</dbReference>
<dbReference type="Gene3D" id="1.50.10.20">
    <property type="match status" value="2"/>
</dbReference>
<feature type="chain" id="PRO_5020314062" description="Terpene cyclase/mutase family member" evidence="4">
    <location>
        <begin position="19"/>
        <end position="1023"/>
    </location>
</feature>
<evidence type="ECO:0000259" key="6">
    <source>
        <dbReference type="Pfam" id="PF13249"/>
    </source>
</evidence>
<dbReference type="InterPro" id="IPR018333">
    <property type="entry name" value="Squalene_cyclase"/>
</dbReference>
<keyword evidence="4" id="KW-0732">Signal</keyword>
<comment type="similarity">
    <text evidence="1">Belongs to the terpene cyclase/mutase family.</text>
</comment>
<evidence type="ECO:0000256" key="2">
    <source>
        <dbReference type="ARBA" id="ARBA00022737"/>
    </source>
</evidence>
<dbReference type="GO" id="GO:0005811">
    <property type="term" value="C:lipid droplet"/>
    <property type="evidence" value="ECO:0007669"/>
    <property type="project" value="InterPro"/>
</dbReference>
<dbReference type="SUPFAM" id="SSF48239">
    <property type="entry name" value="Terpenoid cyclases/Protein prenyltransferases"/>
    <property type="match status" value="2"/>
</dbReference>
<dbReference type="PANTHER" id="PTHR11764">
    <property type="entry name" value="TERPENE CYCLASE/MUTASE FAMILY MEMBER"/>
    <property type="match status" value="1"/>
</dbReference>
<dbReference type="EMBL" id="SDRB02013198">
    <property type="protein sequence ID" value="THF95689.1"/>
    <property type="molecule type" value="Genomic_DNA"/>
</dbReference>